<dbReference type="Pfam" id="PF05226">
    <property type="entry name" value="CHASE2"/>
    <property type="match status" value="1"/>
</dbReference>
<keyword evidence="2" id="KW-1003">Cell membrane</keyword>
<name>A0A0F9H5W8_9ZZZZ</name>
<feature type="domain" description="Guanylate cyclase" evidence="7">
    <location>
        <begin position="195"/>
        <end position="325"/>
    </location>
</feature>
<keyword evidence="5 6" id="KW-0472">Membrane</keyword>
<comment type="caution">
    <text evidence="8">The sequence shown here is derived from an EMBL/GenBank/DDBJ whole genome shotgun (WGS) entry which is preliminary data.</text>
</comment>
<dbReference type="GO" id="GO:0006171">
    <property type="term" value="P:cAMP biosynthetic process"/>
    <property type="evidence" value="ECO:0007669"/>
    <property type="project" value="TreeGrafter"/>
</dbReference>
<evidence type="ECO:0000256" key="6">
    <source>
        <dbReference type="SAM" id="Phobius"/>
    </source>
</evidence>
<organism evidence="8">
    <name type="scientific">marine sediment metagenome</name>
    <dbReference type="NCBI Taxonomy" id="412755"/>
    <lineage>
        <taxon>unclassified sequences</taxon>
        <taxon>metagenomes</taxon>
        <taxon>ecological metagenomes</taxon>
    </lineage>
</organism>
<dbReference type="CDD" id="cd07302">
    <property type="entry name" value="CHD"/>
    <property type="match status" value="1"/>
</dbReference>
<keyword evidence="3 6" id="KW-0812">Transmembrane</keyword>
<evidence type="ECO:0000256" key="4">
    <source>
        <dbReference type="ARBA" id="ARBA00022989"/>
    </source>
</evidence>
<dbReference type="EMBL" id="LAZR01023874">
    <property type="protein sequence ID" value="KKL77030.1"/>
    <property type="molecule type" value="Genomic_DNA"/>
</dbReference>
<feature type="transmembrane region" description="Helical" evidence="6">
    <location>
        <begin position="130"/>
        <end position="153"/>
    </location>
</feature>
<evidence type="ECO:0000256" key="5">
    <source>
        <dbReference type="ARBA" id="ARBA00023136"/>
    </source>
</evidence>
<evidence type="ECO:0000256" key="3">
    <source>
        <dbReference type="ARBA" id="ARBA00022692"/>
    </source>
</evidence>
<dbReference type="FunFam" id="3.30.70.1230:FF:000016">
    <property type="entry name" value="Adenylate/guanylate cyclase domain-containing protein"/>
    <property type="match status" value="1"/>
</dbReference>
<protein>
    <recommendedName>
        <fullName evidence="7">Guanylate cyclase domain-containing protein</fullName>
    </recommendedName>
</protein>
<gene>
    <name evidence="8" type="ORF">LCGC14_2038950</name>
</gene>
<dbReference type="PROSITE" id="PS50125">
    <property type="entry name" value="GUANYLATE_CYCLASE_2"/>
    <property type="match status" value="1"/>
</dbReference>
<dbReference type="SMART" id="SM00044">
    <property type="entry name" value="CYCc"/>
    <property type="match status" value="1"/>
</dbReference>
<reference evidence="8" key="1">
    <citation type="journal article" date="2015" name="Nature">
        <title>Complex archaea that bridge the gap between prokaryotes and eukaryotes.</title>
        <authorList>
            <person name="Spang A."/>
            <person name="Saw J.H."/>
            <person name="Jorgensen S.L."/>
            <person name="Zaremba-Niedzwiedzka K."/>
            <person name="Martijn J."/>
            <person name="Lind A.E."/>
            <person name="van Eijk R."/>
            <person name="Schleper C."/>
            <person name="Guy L."/>
            <person name="Ettema T.J."/>
        </authorList>
    </citation>
    <scope>NUCLEOTIDE SEQUENCE</scope>
</reference>
<feature type="transmembrane region" description="Helical" evidence="6">
    <location>
        <begin position="80"/>
        <end position="97"/>
    </location>
</feature>
<sequence length="375" mass="42313">ILINFYGRGGSFTVRSFSDIVEGKVSTKYFKDKIFLAGVYAEGLQDIHETPYGKMFGVEMMANAVTQLVNRDFILFSEDYIDILLIVFFGLIISYIVGRKSILLSYIATIALVAVYFFAVVFIFDNYRYVLNLSAPLITSIITLFSMIAYRILTEEKEKKVIQGMFSNYVSKSIVDELLKHPEKLELGGEDKGITVLFSDIRGFTTLSEKLTPQELVTHLNEYLSAMTDIIFKYEGTLDKYVGDEIMAFWNAPLEQENHAELASLAALEMMTKLHSLNENWPEAKKLNIGIGLNTGLMTVGNMGSQSRMDYTLMGDNVNLGARLEGTNKIYGTNIIISEYTYAVIKDQFICRELDTIKVKGKSKPVQIFEVLDTV</sequence>
<dbReference type="GO" id="GO:0035556">
    <property type="term" value="P:intracellular signal transduction"/>
    <property type="evidence" value="ECO:0007669"/>
    <property type="project" value="InterPro"/>
</dbReference>
<evidence type="ECO:0000256" key="2">
    <source>
        <dbReference type="ARBA" id="ARBA00022475"/>
    </source>
</evidence>
<evidence type="ECO:0000256" key="1">
    <source>
        <dbReference type="ARBA" id="ARBA00004196"/>
    </source>
</evidence>
<dbReference type="InterPro" id="IPR029787">
    <property type="entry name" value="Nucleotide_cyclase"/>
</dbReference>
<evidence type="ECO:0000259" key="7">
    <source>
        <dbReference type="PROSITE" id="PS50125"/>
    </source>
</evidence>
<dbReference type="AlphaFoldDB" id="A0A0F9H5W8"/>
<feature type="transmembrane region" description="Helical" evidence="6">
    <location>
        <begin position="104"/>
        <end position="124"/>
    </location>
</feature>
<dbReference type="PANTHER" id="PTHR43081:SF1">
    <property type="entry name" value="ADENYLATE CYCLASE, TERMINAL-DIFFERENTIATION SPECIFIC"/>
    <property type="match status" value="1"/>
</dbReference>
<proteinExistence type="predicted"/>
<dbReference type="GO" id="GO:0003824">
    <property type="term" value="F:catalytic activity"/>
    <property type="evidence" value="ECO:0007669"/>
    <property type="project" value="UniProtKB-ARBA"/>
</dbReference>
<keyword evidence="4 6" id="KW-1133">Transmembrane helix</keyword>
<dbReference type="InterPro" id="IPR050697">
    <property type="entry name" value="Adenylyl/Guanylyl_Cyclase_3/4"/>
</dbReference>
<dbReference type="Gene3D" id="3.30.70.1230">
    <property type="entry name" value="Nucleotide cyclase"/>
    <property type="match status" value="1"/>
</dbReference>
<evidence type="ECO:0000313" key="8">
    <source>
        <dbReference type="EMBL" id="KKL77030.1"/>
    </source>
</evidence>
<dbReference type="GO" id="GO:0030313">
    <property type="term" value="C:cell envelope"/>
    <property type="evidence" value="ECO:0007669"/>
    <property type="project" value="UniProtKB-SubCell"/>
</dbReference>
<dbReference type="Pfam" id="PF00211">
    <property type="entry name" value="Guanylate_cyc"/>
    <property type="match status" value="1"/>
</dbReference>
<dbReference type="SUPFAM" id="SSF55073">
    <property type="entry name" value="Nucleotide cyclase"/>
    <property type="match status" value="1"/>
</dbReference>
<dbReference type="PANTHER" id="PTHR43081">
    <property type="entry name" value="ADENYLATE CYCLASE, TERMINAL-DIFFERENTIATION SPECIFIC-RELATED"/>
    <property type="match status" value="1"/>
</dbReference>
<dbReference type="InterPro" id="IPR001054">
    <property type="entry name" value="A/G_cyclase"/>
</dbReference>
<dbReference type="InterPro" id="IPR007890">
    <property type="entry name" value="CHASE2"/>
</dbReference>
<accession>A0A0F9H5W8</accession>
<comment type="subcellular location">
    <subcellularLocation>
        <location evidence="1">Cell envelope</location>
    </subcellularLocation>
</comment>
<feature type="non-terminal residue" evidence="8">
    <location>
        <position position="1"/>
    </location>
</feature>